<feature type="compositionally biased region" description="Polar residues" evidence="1">
    <location>
        <begin position="311"/>
        <end position="321"/>
    </location>
</feature>
<protein>
    <submittedName>
        <fullName evidence="3">Uncharacterized protein</fullName>
    </submittedName>
</protein>
<gene>
    <name evidence="3" type="ORF">PCL_01042</name>
</gene>
<accession>A0A2U3E4E7</accession>
<evidence type="ECO:0000313" key="3">
    <source>
        <dbReference type="EMBL" id="PWI69395.1"/>
    </source>
</evidence>
<evidence type="ECO:0000256" key="2">
    <source>
        <dbReference type="SAM" id="SignalP"/>
    </source>
</evidence>
<evidence type="ECO:0000256" key="1">
    <source>
        <dbReference type="SAM" id="MobiDB-lite"/>
    </source>
</evidence>
<dbReference type="AlphaFoldDB" id="A0A2U3E4E7"/>
<sequence length="321" mass="35553">MWRAPAVFFASYVVRILHALSLSEAPDSDNGHRVGPPFLSLRRSARPVDPVALAEPDEKLSEDIDERQPTPLTTNVSIVFNVCCLCPAPEPHCFGNARHRPPPDLSLRIFSLRDDGRQKAGDLRPTNGRFSRPANWCSYLHYVQLIPSECPYSGTYGAARPQGSDRGFGVVYDVEKRWLARWVGAKLAPRPPMDGWMDGWIMVRLVPEMRPPDDPGAGAAVPAVEDRDWGGVMDGGWQMARSLGAESWAEPARSKPGWPPPPPPRWRSHECFLNREQGNVPGICSAGHYYMRLQVLVPQNRASSRDAASPAVNSLSLSRTC</sequence>
<feature type="region of interest" description="Disordered" evidence="1">
    <location>
        <begin position="301"/>
        <end position="321"/>
    </location>
</feature>
<feature type="signal peptide" evidence="2">
    <location>
        <begin position="1"/>
        <end position="19"/>
    </location>
</feature>
<comment type="caution">
    <text evidence="3">The sequence shown here is derived from an EMBL/GenBank/DDBJ whole genome shotgun (WGS) entry which is preliminary data.</text>
</comment>
<keyword evidence="2" id="KW-0732">Signal</keyword>
<name>A0A2U3E4E7_PURLI</name>
<dbReference type="Proteomes" id="UP000245956">
    <property type="component" value="Unassembled WGS sequence"/>
</dbReference>
<reference evidence="3 4" key="1">
    <citation type="journal article" date="2016" name="Front. Microbiol.">
        <title>Genome and transcriptome sequences reveal the specific parasitism of the nematophagous Purpureocillium lilacinum 36-1.</title>
        <authorList>
            <person name="Xie J."/>
            <person name="Li S."/>
            <person name="Mo C."/>
            <person name="Xiao X."/>
            <person name="Peng D."/>
            <person name="Wang G."/>
            <person name="Xiao Y."/>
        </authorList>
    </citation>
    <scope>NUCLEOTIDE SEQUENCE [LARGE SCALE GENOMIC DNA]</scope>
    <source>
        <strain evidence="3 4">36-1</strain>
    </source>
</reference>
<feature type="chain" id="PRO_5015632499" evidence="2">
    <location>
        <begin position="20"/>
        <end position="321"/>
    </location>
</feature>
<organism evidence="3 4">
    <name type="scientific">Purpureocillium lilacinum</name>
    <name type="common">Paecilomyces lilacinus</name>
    <dbReference type="NCBI Taxonomy" id="33203"/>
    <lineage>
        <taxon>Eukaryota</taxon>
        <taxon>Fungi</taxon>
        <taxon>Dikarya</taxon>
        <taxon>Ascomycota</taxon>
        <taxon>Pezizomycotina</taxon>
        <taxon>Sordariomycetes</taxon>
        <taxon>Hypocreomycetidae</taxon>
        <taxon>Hypocreales</taxon>
        <taxon>Ophiocordycipitaceae</taxon>
        <taxon>Purpureocillium</taxon>
    </lineage>
</organism>
<evidence type="ECO:0000313" key="4">
    <source>
        <dbReference type="Proteomes" id="UP000245956"/>
    </source>
</evidence>
<proteinExistence type="predicted"/>
<dbReference type="EMBL" id="LCWV01000012">
    <property type="protein sequence ID" value="PWI69395.1"/>
    <property type="molecule type" value="Genomic_DNA"/>
</dbReference>